<reference evidence="3" key="1">
    <citation type="submission" date="2009-05" db="EMBL/GenBank/DDBJ databases">
        <title>The genome sequence of Ajellomyces capsulatus strain H143.</title>
        <authorList>
            <person name="Champion M."/>
            <person name="Cuomo C.A."/>
            <person name="Ma L.-J."/>
            <person name="Henn M.R."/>
            <person name="Sil A."/>
            <person name="Goldman B."/>
            <person name="Young S.K."/>
            <person name="Kodira C.D."/>
            <person name="Zeng Q."/>
            <person name="Koehrsen M."/>
            <person name="Alvarado L."/>
            <person name="Berlin A.M."/>
            <person name="Borenstein D."/>
            <person name="Chen Z."/>
            <person name="Engels R."/>
            <person name="Freedman E."/>
            <person name="Gellesch M."/>
            <person name="Goldberg J."/>
            <person name="Griggs A."/>
            <person name="Gujja S."/>
            <person name="Heiman D.I."/>
            <person name="Hepburn T.A."/>
            <person name="Howarth C."/>
            <person name="Jen D."/>
            <person name="Larson L."/>
            <person name="Lewis B."/>
            <person name="Mehta T."/>
            <person name="Park D."/>
            <person name="Pearson M."/>
            <person name="Roberts A."/>
            <person name="Saif S."/>
            <person name="Shea T.D."/>
            <person name="Shenoy N."/>
            <person name="Sisk P."/>
            <person name="Stolte C."/>
            <person name="Sykes S."/>
            <person name="Walk T."/>
            <person name="White J."/>
            <person name="Yandava C."/>
            <person name="Klein B."/>
            <person name="McEwen J.G."/>
            <person name="Puccia R."/>
            <person name="Goldman G.H."/>
            <person name="Felipe M.S."/>
            <person name="Nino-Vega G."/>
            <person name="San-Blas G."/>
            <person name="Taylor J.W."/>
            <person name="Mendoza L."/>
            <person name="Galagan J.E."/>
            <person name="Nusbaum C."/>
            <person name="Birren B.W."/>
        </authorList>
    </citation>
    <scope>NUCLEOTIDE SEQUENCE [LARGE SCALE GENOMIC DNA]</scope>
    <source>
        <strain evidence="3">H143</strain>
    </source>
</reference>
<dbReference type="Proteomes" id="UP000002624">
    <property type="component" value="Unassembled WGS sequence"/>
</dbReference>
<sequence length="68" mass="7341">MAEARAFETSGYSSPHVQVPAANGGARPNSHLRHRLALQIVAWKTVLGGRRKLELVGRVVGNPQRALS</sequence>
<name>C6HSP2_AJECH</name>
<proteinExistence type="predicted"/>
<dbReference type="EMBL" id="GG692439">
    <property type="protein sequence ID" value="EER36567.1"/>
    <property type="molecule type" value="Genomic_DNA"/>
</dbReference>
<feature type="region of interest" description="Disordered" evidence="1">
    <location>
        <begin position="1"/>
        <end position="29"/>
    </location>
</feature>
<dbReference type="AlphaFoldDB" id="C6HSP2"/>
<accession>C6HSP2</accession>
<evidence type="ECO:0000313" key="3">
    <source>
        <dbReference type="Proteomes" id="UP000002624"/>
    </source>
</evidence>
<dbReference type="HOGENOM" id="CLU_2793401_0_0_1"/>
<evidence type="ECO:0000256" key="1">
    <source>
        <dbReference type="SAM" id="MobiDB-lite"/>
    </source>
</evidence>
<gene>
    <name evidence="2" type="ORF">HCDG_09223</name>
</gene>
<evidence type="ECO:0000313" key="2">
    <source>
        <dbReference type="EMBL" id="EER36567.1"/>
    </source>
</evidence>
<protein>
    <submittedName>
        <fullName evidence="2">Uncharacterized protein</fullName>
    </submittedName>
</protein>
<organism evidence="2 3">
    <name type="scientific">Ajellomyces capsulatus (strain H143)</name>
    <name type="common">Darling's disease fungus</name>
    <name type="synonym">Histoplasma capsulatum</name>
    <dbReference type="NCBI Taxonomy" id="544712"/>
    <lineage>
        <taxon>Eukaryota</taxon>
        <taxon>Fungi</taxon>
        <taxon>Dikarya</taxon>
        <taxon>Ascomycota</taxon>
        <taxon>Pezizomycotina</taxon>
        <taxon>Eurotiomycetes</taxon>
        <taxon>Eurotiomycetidae</taxon>
        <taxon>Onygenales</taxon>
        <taxon>Ajellomycetaceae</taxon>
        <taxon>Histoplasma</taxon>
    </lineage>
</organism>
<dbReference type="VEuPathDB" id="FungiDB:HCDG_09223"/>